<proteinExistence type="predicted"/>
<evidence type="ECO:0000313" key="2">
    <source>
        <dbReference type="WBParaSite" id="PgR007_g072_t04"/>
    </source>
</evidence>
<keyword evidence="1" id="KW-1185">Reference proteome</keyword>
<organism evidence="1 2">
    <name type="scientific">Parascaris univalens</name>
    <name type="common">Nematode worm</name>
    <dbReference type="NCBI Taxonomy" id="6257"/>
    <lineage>
        <taxon>Eukaryota</taxon>
        <taxon>Metazoa</taxon>
        <taxon>Ecdysozoa</taxon>
        <taxon>Nematoda</taxon>
        <taxon>Chromadorea</taxon>
        <taxon>Rhabditida</taxon>
        <taxon>Spirurina</taxon>
        <taxon>Ascaridomorpha</taxon>
        <taxon>Ascaridoidea</taxon>
        <taxon>Ascarididae</taxon>
        <taxon>Parascaris</taxon>
    </lineage>
</organism>
<name>A0A915AG68_PARUN</name>
<dbReference type="Proteomes" id="UP000887569">
    <property type="component" value="Unplaced"/>
</dbReference>
<reference evidence="2" key="1">
    <citation type="submission" date="2022-11" db="UniProtKB">
        <authorList>
            <consortium name="WormBaseParasite"/>
        </authorList>
    </citation>
    <scope>IDENTIFICATION</scope>
</reference>
<dbReference type="WBParaSite" id="PgR007_g072_t04">
    <property type="protein sequence ID" value="PgR007_g072_t04"/>
    <property type="gene ID" value="PgR007_g072"/>
</dbReference>
<dbReference type="AlphaFoldDB" id="A0A915AG68"/>
<evidence type="ECO:0000313" key="1">
    <source>
        <dbReference type="Proteomes" id="UP000887569"/>
    </source>
</evidence>
<sequence>MQLIDKAVDLRGSQVLNVKRSSVSSDTMAKTMHGFDDSSHNRVYFRVYRCVGHPRLGYNRFHKYGPRSGARSVGRLGRVAHQN</sequence>
<accession>A0A915AG68</accession>
<protein>
    <submittedName>
        <fullName evidence="2">Ribosomal protein L2</fullName>
    </submittedName>
</protein>